<keyword evidence="6" id="KW-1185">Reference proteome</keyword>
<dbReference type="Gene3D" id="3.40.605.10">
    <property type="entry name" value="Aldehyde Dehydrogenase, Chain A, domain 1"/>
    <property type="match status" value="1"/>
</dbReference>
<dbReference type="PROSITE" id="PS00070">
    <property type="entry name" value="ALDEHYDE_DEHYDR_CYS"/>
    <property type="match status" value="1"/>
</dbReference>
<dbReference type="AlphaFoldDB" id="A0A1E5RYH5"/>
<dbReference type="Gene3D" id="3.40.309.10">
    <property type="entry name" value="Aldehyde Dehydrogenase, Chain A, domain 2"/>
    <property type="match status" value="1"/>
</dbReference>
<dbReference type="EMBL" id="LPNN01000002">
    <property type="protein sequence ID" value="OEJ91991.1"/>
    <property type="molecule type" value="Genomic_DNA"/>
</dbReference>
<dbReference type="PANTHER" id="PTHR11699">
    <property type="entry name" value="ALDEHYDE DEHYDROGENASE-RELATED"/>
    <property type="match status" value="1"/>
</dbReference>
<dbReference type="Proteomes" id="UP000095358">
    <property type="component" value="Unassembled WGS sequence"/>
</dbReference>
<evidence type="ECO:0000259" key="4">
    <source>
        <dbReference type="Pfam" id="PF00171"/>
    </source>
</evidence>
<keyword evidence="3" id="KW-0812">Transmembrane</keyword>
<dbReference type="Pfam" id="PF00171">
    <property type="entry name" value="Aldedh"/>
    <property type="match status" value="1"/>
</dbReference>
<sequence>MDFVRDESPQMEMDIIDFLRSDDFSFLYLIKPVLYTIVIIYLIKKIVADNIFYHKSKTISNVNNKLYNLNEIFEDIKTNTEKNIGESTALKNGNIPSICPMTGVAIVAEGIPSMTKPELIKVIEKTEKSQQYWKQSTTIKDRVAVLQTIYDYLLANQEDIVKICSLDSGKLAVDASLGEILVSFEKLKWTINNAEKILKTSSASASSEHLFMKLYKGTKVQYEPLGLVSAVVSWNYPFHNLLNPIIPAIVTGNGVIVKCSEQVIFSSSIFMNIFKEALIIHGHDPELINLFYCLPPSPTNSDDVCDYFTKCSKFKHLTFIGSKQVASKILKNLADVIIPNVMELGGKDCFIVLDSWTDIEMISSIIMRGTFQSSGQNCIGIERVIIQPKNYSALTELLHQRIKTMKIGSDLFSEESVDIGAMISDNRFDRLEFLVQDAIKNGAKLLNGGKRYNHPDYPNGFYFEPTLLIDVNEKCLIAHEEVFGPILCCFKGDSNIQNLIKQANSDDFGLGSSIFGSDEKILNHIADNLETGNVALNDFATYYPSNLPFGGYPGKSGYGKFGGSDGLLGLTNQKSISYNKLSMLKTKIPGKIDYPIKNNRSAWWFIKNLNLLSYAGTNADRIKAIFNLCRDKK</sequence>
<evidence type="ECO:0000256" key="1">
    <source>
        <dbReference type="ARBA" id="ARBA00009986"/>
    </source>
</evidence>
<evidence type="ECO:0000313" key="6">
    <source>
        <dbReference type="Proteomes" id="UP000095358"/>
    </source>
</evidence>
<dbReference type="VEuPathDB" id="FungiDB:AWRI3580_g1034"/>
<keyword evidence="2" id="KW-0560">Oxidoreductase</keyword>
<feature type="transmembrane region" description="Helical" evidence="3">
    <location>
        <begin position="26"/>
        <end position="43"/>
    </location>
</feature>
<keyword evidence="3" id="KW-1133">Transmembrane helix</keyword>
<name>A0A1E5RYH5_HANUV</name>
<dbReference type="InterPro" id="IPR015590">
    <property type="entry name" value="Aldehyde_DH_dom"/>
</dbReference>
<dbReference type="InterPro" id="IPR016162">
    <property type="entry name" value="Ald_DH_N"/>
</dbReference>
<accession>A0A1E5RYH5</accession>
<dbReference type="GO" id="GO:0016620">
    <property type="term" value="F:oxidoreductase activity, acting on the aldehyde or oxo group of donors, NAD or NADP as acceptor"/>
    <property type="evidence" value="ECO:0007669"/>
    <property type="project" value="InterPro"/>
</dbReference>
<protein>
    <submittedName>
        <fullName evidence="5">Putative aldehyde dehydrogenase-like protein</fullName>
    </submittedName>
</protein>
<dbReference type="STRING" id="29833.A0A1E5RYH5"/>
<evidence type="ECO:0000256" key="3">
    <source>
        <dbReference type="SAM" id="Phobius"/>
    </source>
</evidence>
<reference evidence="6" key="1">
    <citation type="journal article" date="2016" name="Genome Announc.">
        <title>Genome sequences of three species of Hanseniaspora isolated from spontaneous wine fermentations.</title>
        <authorList>
            <person name="Sternes P.R."/>
            <person name="Lee D."/>
            <person name="Kutyna D.R."/>
            <person name="Borneman A.R."/>
        </authorList>
    </citation>
    <scope>NUCLEOTIDE SEQUENCE [LARGE SCALE GENOMIC DNA]</scope>
    <source>
        <strain evidence="6">AWRI3580</strain>
    </source>
</reference>
<proteinExistence type="inferred from homology"/>
<dbReference type="InterPro" id="IPR016160">
    <property type="entry name" value="Ald_DH_CS_CYS"/>
</dbReference>
<dbReference type="FunFam" id="3.40.309.10:FF:000024">
    <property type="entry name" value="Betaine aldehyde dehydrogenase"/>
    <property type="match status" value="1"/>
</dbReference>
<dbReference type="SUPFAM" id="SSF53720">
    <property type="entry name" value="ALDH-like"/>
    <property type="match status" value="1"/>
</dbReference>
<organism evidence="5 6">
    <name type="scientific">Hanseniaspora uvarum</name>
    <name type="common">Yeast</name>
    <name type="synonym">Kloeckera apiculata</name>
    <dbReference type="NCBI Taxonomy" id="29833"/>
    <lineage>
        <taxon>Eukaryota</taxon>
        <taxon>Fungi</taxon>
        <taxon>Dikarya</taxon>
        <taxon>Ascomycota</taxon>
        <taxon>Saccharomycotina</taxon>
        <taxon>Saccharomycetes</taxon>
        <taxon>Saccharomycodales</taxon>
        <taxon>Saccharomycodaceae</taxon>
        <taxon>Hanseniaspora</taxon>
    </lineage>
</organism>
<comment type="similarity">
    <text evidence="1">Belongs to the aldehyde dehydrogenase family.</text>
</comment>
<gene>
    <name evidence="5" type="ORF">AWRI3580_g1034</name>
</gene>
<evidence type="ECO:0000313" key="5">
    <source>
        <dbReference type="EMBL" id="OEJ91991.1"/>
    </source>
</evidence>
<keyword evidence="3" id="KW-0472">Membrane</keyword>
<dbReference type="OrthoDB" id="310895at2759"/>
<evidence type="ECO:0000256" key="2">
    <source>
        <dbReference type="ARBA" id="ARBA00023002"/>
    </source>
</evidence>
<dbReference type="InterPro" id="IPR016161">
    <property type="entry name" value="Ald_DH/histidinol_DH"/>
</dbReference>
<feature type="domain" description="Aldehyde dehydrogenase" evidence="4">
    <location>
        <begin position="93"/>
        <end position="576"/>
    </location>
</feature>
<comment type="caution">
    <text evidence="5">The sequence shown here is derived from an EMBL/GenBank/DDBJ whole genome shotgun (WGS) entry which is preliminary data.</text>
</comment>
<dbReference type="InterPro" id="IPR016163">
    <property type="entry name" value="Ald_DH_C"/>
</dbReference>